<reference evidence="1" key="1">
    <citation type="journal article" date="2013" name="Nat. Commun.">
        <title>Whole-genome sequencing of Oryza brachyantha reveals mechanisms underlying Oryza genome evolution.</title>
        <authorList>
            <person name="Chen J."/>
            <person name="Huang Q."/>
            <person name="Gao D."/>
            <person name="Wang J."/>
            <person name="Lang Y."/>
            <person name="Liu T."/>
            <person name="Li B."/>
            <person name="Bai Z."/>
            <person name="Luis Goicoechea J."/>
            <person name="Liang C."/>
            <person name="Chen C."/>
            <person name="Zhang W."/>
            <person name="Sun S."/>
            <person name="Liao Y."/>
            <person name="Zhang X."/>
            <person name="Yang L."/>
            <person name="Song C."/>
            <person name="Wang M."/>
            <person name="Shi J."/>
            <person name="Liu G."/>
            <person name="Liu J."/>
            <person name="Zhou H."/>
            <person name="Zhou W."/>
            <person name="Yu Q."/>
            <person name="An N."/>
            <person name="Chen Y."/>
            <person name="Cai Q."/>
            <person name="Wang B."/>
            <person name="Liu B."/>
            <person name="Min J."/>
            <person name="Huang Y."/>
            <person name="Wu H."/>
            <person name="Li Z."/>
            <person name="Zhang Y."/>
            <person name="Yin Y."/>
            <person name="Song W."/>
            <person name="Jiang J."/>
            <person name="Jackson S.A."/>
            <person name="Wing R.A."/>
            <person name="Wang J."/>
            <person name="Chen M."/>
        </authorList>
    </citation>
    <scope>NUCLEOTIDE SEQUENCE [LARGE SCALE GENOMIC DNA]</scope>
    <source>
        <strain evidence="1">cv. IRGC 101232</strain>
    </source>
</reference>
<dbReference type="Gramene" id="OB01G10780.1">
    <property type="protein sequence ID" value="OB01G10780.1"/>
    <property type="gene ID" value="OB01G10780"/>
</dbReference>
<accession>J3KVS2</accession>
<organism evidence="1">
    <name type="scientific">Oryza brachyantha</name>
    <name type="common">malo sina</name>
    <dbReference type="NCBI Taxonomy" id="4533"/>
    <lineage>
        <taxon>Eukaryota</taxon>
        <taxon>Viridiplantae</taxon>
        <taxon>Streptophyta</taxon>
        <taxon>Embryophyta</taxon>
        <taxon>Tracheophyta</taxon>
        <taxon>Spermatophyta</taxon>
        <taxon>Magnoliopsida</taxon>
        <taxon>Liliopsida</taxon>
        <taxon>Poales</taxon>
        <taxon>Poaceae</taxon>
        <taxon>BOP clade</taxon>
        <taxon>Oryzoideae</taxon>
        <taxon>Oryzeae</taxon>
        <taxon>Oryzinae</taxon>
        <taxon>Oryza</taxon>
    </lineage>
</organism>
<dbReference type="Proteomes" id="UP000006038">
    <property type="component" value="Chromosome 1"/>
</dbReference>
<evidence type="ECO:0000313" key="2">
    <source>
        <dbReference type="Proteomes" id="UP000006038"/>
    </source>
</evidence>
<keyword evidence="2" id="KW-1185">Reference proteome</keyword>
<reference evidence="1" key="2">
    <citation type="submission" date="2013-04" db="UniProtKB">
        <authorList>
            <consortium name="EnsemblPlants"/>
        </authorList>
    </citation>
    <scope>IDENTIFICATION</scope>
</reference>
<dbReference type="HOGENOM" id="CLU_2675018_0_0_1"/>
<protein>
    <submittedName>
        <fullName evidence="1">Uncharacterized protein</fullName>
    </submittedName>
</protein>
<name>J3KVS2_ORYBR</name>
<dbReference type="EnsemblPlants" id="OB01G10780.1">
    <property type="protein sequence ID" value="OB01G10780.1"/>
    <property type="gene ID" value="OB01G10780"/>
</dbReference>
<dbReference type="AlphaFoldDB" id="J3KVS2"/>
<proteinExistence type="predicted"/>
<sequence>MWVAPSSSCLSSPIVFLLQMQERAQLRKSRLQQNSDTPGWPYIQLQYCSRTDNEMIDRWYHHESIIYLKGVVHKS</sequence>
<evidence type="ECO:0000313" key="1">
    <source>
        <dbReference type="EnsemblPlants" id="OB01G10780.1"/>
    </source>
</evidence>